<dbReference type="EMBL" id="JAAGXA010000010">
    <property type="protein sequence ID" value="NEN79548.1"/>
    <property type="molecule type" value="Genomic_DNA"/>
</dbReference>
<feature type="binding site" evidence="7">
    <location>
        <position position="356"/>
    </location>
    <ligand>
        <name>phosphoenolpyruvate</name>
        <dbReference type="ChEBI" id="CHEBI:58702"/>
    </ligand>
</feature>
<reference evidence="9 10" key="1">
    <citation type="journal article" date="2014" name="Int. J. Syst. Evol. Microbiol.">
        <title>Nocardioides zeae sp. nov., isolated from the stem of Zea mays.</title>
        <authorList>
            <person name="Glaeser S.P."/>
            <person name="McInroy J.A."/>
            <person name="Busse H.J."/>
            <person name="Kampfer P."/>
        </authorList>
    </citation>
    <scope>NUCLEOTIDE SEQUENCE [LARGE SCALE GENOMIC DNA]</scope>
    <source>
        <strain evidence="9 10">JCM 30728</strain>
    </source>
</reference>
<dbReference type="InterPro" id="IPR013792">
    <property type="entry name" value="RNA3'P_cycl/enolpyr_Trfase_a/b"/>
</dbReference>
<feature type="binding site" evidence="7">
    <location>
        <position position="38"/>
    </location>
    <ligand>
        <name>3-phosphoshikimate</name>
        <dbReference type="ChEBI" id="CHEBI:145989"/>
    </ligand>
</feature>
<proteinExistence type="inferred from homology"/>
<dbReference type="SUPFAM" id="SSF55205">
    <property type="entry name" value="EPT/RTPC-like"/>
    <property type="match status" value="1"/>
</dbReference>
<dbReference type="GO" id="GO:0003866">
    <property type="term" value="F:3-phosphoshikimate 1-carboxyvinyltransferase activity"/>
    <property type="evidence" value="ECO:0007669"/>
    <property type="project" value="UniProtKB-UniRule"/>
</dbReference>
<keyword evidence="5 7" id="KW-0057">Aromatic amino acid biosynthesis</keyword>
<keyword evidence="4 7" id="KW-0808">Transferase</keyword>
<dbReference type="PROSITE" id="PS00885">
    <property type="entry name" value="EPSP_SYNTHASE_2"/>
    <property type="match status" value="1"/>
</dbReference>
<feature type="domain" description="Enolpyruvate transferase" evidence="8">
    <location>
        <begin position="25"/>
        <end position="432"/>
    </location>
</feature>
<dbReference type="NCBIfam" id="TIGR01356">
    <property type="entry name" value="aroA"/>
    <property type="match status" value="1"/>
</dbReference>
<dbReference type="InterPro" id="IPR036968">
    <property type="entry name" value="Enolpyruvate_Tfrase_sf"/>
</dbReference>
<dbReference type="Gene3D" id="3.65.10.10">
    <property type="entry name" value="Enolpyruvate transferase domain"/>
    <property type="match status" value="2"/>
</dbReference>
<comment type="pathway">
    <text evidence="1 7">Metabolic intermediate biosynthesis; chorismate biosynthesis; chorismate from D-erythrose 4-phosphate and phosphoenolpyruvate: step 6/7.</text>
</comment>
<feature type="binding site" evidence="7">
    <location>
        <position position="185"/>
    </location>
    <ligand>
        <name>phosphoenolpyruvate</name>
        <dbReference type="ChEBI" id="CHEBI:58702"/>
    </ligand>
</feature>
<dbReference type="CDD" id="cd01556">
    <property type="entry name" value="EPSP_synthase"/>
    <property type="match status" value="1"/>
</dbReference>
<dbReference type="PANTHER" id="PTHR21090:SF5">
    <property type="entry name" value="PENTAFUNCTIONAL AROM POLYPEPTIDE"/>
    <property type="match status" value="1"/>
</dbReference>
<keyword evidence="10" id="KW-1185">Reference proteome</keyword>
<evidence type="ECO:0000259" key="8">
    <source>
        <dbReference type="Pfam" id="PF00275"/>
    </source>
</evidence>
<feature type="binding site" evidence="7">
    <location>
        <position position="108"/>
    </location>
    <ligand>
        <name>phosphoenolpyruvate</name>
        <dbReference type="ChEBI" id="CHEBI:58702"/>
    </ligand>
</feature>
<comment type="function">
    <text evidence="7">Catalyzes the transfer of the enolpyruvyl moiety of phosphoenolpyruvate (PEP) to the 5-hydroxyl of shikimate-3-phosphate (S3P) to produce enolpyruvyl shikimate-3-phosphate and inorganic phosphate.</text>
</comment>
<feature type="binding site" evidence="7">
    <location>
        <position position="136"/>
    </location>
    <ligand>
        <name>phosphoenolpyruvate</name>
        <dbReference type="ChEBI" id="CHEBI:58702"/>
    </ligand>
</feature>
<evidence type="ECO:0000256" key="4">
    <source>
        <dbReference type="ARBA" id="ARBA00022679"/>
    </source>
</evidence>
<comment type="subunit">
    <text evidence="7">Monomer.</text>
</comment>
<feature type="binding site" evidence="7">
    <location>
        <position position="352"/>
    </location>
    <ligand>
        <name>3-phosphoshikimate</name>
        <dbReference type="ChEBI" id="CHEBI:145989"/>
    </ligand>
</feature>
<feature type="binding site" evidence="7">
    <location>
        <position position="33"/>
    </location>
    <ligand>
        <name>3-phosphoshikimate</name>
        <dbReference type="ChEBI" id="CHEBI:145989"/>
    </ligand>
</feature>
<evidence type="ECO:0000256" key="7">
    <source>
        <dbReference type="HAMAP-Rule" id="MF_00210"/>
    </source>
</evidence>
<dbReference type="GO" id="GO:0009423">
    <property type="term" value="P:chorismate biosynthetic process"/>
    <property type="evidence" value="ECO:0007669"/>
    <property type="project" value="UniProtKB-UniRule"/>
</dbReference>
<dbReference type="Proteomes" id="UP000468687">
    <property type="component" value="Unassembled WGS sequence"/>
</dbReference>
<keyword evidence="7" id="KW-0963">Cytoplasm</keyword>
<comment type="catalytic activity">
    <reaction evidence="6">
        <text>3-phosphoshikimate + phosphoenolpyruvate = 5-O-(1-carboxyvinyl)-3-phosphoshikimate + phosphate</text>
        <dbReference type="Rhea" id="RHEA:21256"/>
        <dbReference type="ChEBI" id="CHEBI:43474"/>
        <dbReference type="ChEBI" id="CHEBI:57701"/>
        <dbReference type="ChEBI" id="CHEBI:58702"/>
        <dbReference type="ChEBI" id="CHEBI:145989"/>
        <dbReference type="EC" id="2.5.1.19"/>
    </reaction>
    <physiologicalReaction direction="left-to-right" evidence="6">
        <dbReference type="Rhea" id="RHEA:21257"/>
    </physiologicalReaction>
</comment>
<evidence type="ECO:0000256" key="6">
    <source>
        <dbReference type="ARBA" id="ARBA00044633"/>
    </source>
</evidence>
<dbReference type="HAMAP" id="MF_00210">
    <property type="entry name" value="EPSP_synth"/>
    <property type="match status" value="1"/>
</dbReference>
<dbReference type="GO" id="GO:0005737">
    <property type="term" value="C:cytoplasm"/>
    <property type="evidence" value="ECO:0007669"/>
    <property type="project" value="UniProtKB-SubCell"/>
</dbReference>
<comment type="subcellular location">
    <subcellularLocation>
        <location evidence="7">Cytoplasm</location>
    </subcellularLocation>
</comment>
<dbReference type="UniPathway" id="UPA00053">
    <property type="reaction ID" value="UER00089"/>
</dbReference>
<name>A0A6P0HLK1_9ACTN</name>
<sequence>MSLTPNTFAPAPARVALPEKWSGVGTASVPGSKSQTNRVLVLSALADGTSTVTDAMVADDSRQMIGALRTLGIAVEPLDDTARNWRVVGCGGELPDVGDVVIDAGLAGTVMRFVTAIATLAPHVTTVTGRPPLLARPVAELLRGLSAVGADVRGSGDGHGFPPVVIGSARPRGGAVTVDARRSSQFASALAAASPGFERGVDLHVDGLEASGYFDLTVELMRRRGIRLERTTGGLQVEPGVYRALDERVPGDISSASHLLTLAAATASTITVTNLHGSDLQPDFAILSTFEAFGCTVEHDADGAITVTGPKHLSPVHVDLTSTPDQLPNIAVLAALAEGRSLISGVGITRFHETDRIQAIETELSKLGITTSSTSDAVTIDGGTPRTGLTLSTYHDHRLGMAFAALALAIGDTVIDGADCVAKTFPGFWDVLESLSVPITRTPV</sequence>
<dbReference type="RefSeq" id="WP_163773096.1">
    <property type="nucleotide sequence ID" value="NZ_JAAGXA010000010.1"/>
</dbReference>
<feature type="active site" description="Proton acceptor" evidence="7">
    <location>
        <position position="325"/>
    </location>
</feature>
<keyword evidence="3 7" id="KW-0028">Amino-acid biosynthesis</keyword>
<feature type="binding site" evidence="7">
    <location>
        <position position="398"/>
    </location>
    <ligand>
        <name>phosphoenolpyruvate</name>
        <dbReference type="ChEBI" id="CHEBI:58702"/>
    </ligand>
</feature>
<feature type="binding site" evidence="7">
    <location>
        <position position="185"/>
    </location>
    <ligand>
        <name>3-phosphoshikimate</name>
        <dbReference type="ChEBI" id="CHEBI:145989"/>
    </ligand>
</feature>
<dbReference type="InterPro" id="IPR006264">
    <property type="entry name" value="EPSP_synthase"/>
</dbReference>
<comment type="caution">
    <text evidence="9">The sequence shown here is derived from an EMBL/GenBank/DDBJ whole genome shotgun (WGS) entry which is preliminary data.</text>
</comment>
<feature type="binding site" evidence="7">
    <location>
        <position position="34"/>
    </location>
    <ligand>
        <name>3-phosphoshikimate</name>
        <dbReference type="ChEBI" id="CHEBI:145989"/>
    </ligand>
</feature>
<dbReference type="GO" id="GO:0008652">
    <property type="term" value="P:amino acid biosynthetic process"/>
    <property type="evidence" value="ECO:0007669"/>
    <property type="project" value="UniProtKB-KW"/>
</dbReference>
<feature type="binding site" evidence="7">
    <location>
        <position position="33"/>
    </location>
    <ligand>
        <name>phosphoenolpyruvate</name>
        <dbReference type="ChEBI" id="CHEBI:58702"/>
    </ligand>
</feature>
<dbReference type="AlphaFoldDB" id="A0A6P0HLK1"/>
<feature type="binding site" evidence="7">
    <location>
        <position position="211"/>
    </location>
    <ligand>
        <name>3-phosphoshikimate</name>
        <dbReference type="ChEBI" id="CHEBI:145989"/>
    </ligand>
</feature>
<feature type="binding site" evidence="7">
    <location>
        <position position="325"/>
    </location>
    <ligand>
        <name>3-phosphoshikimate</name>
        <dbReference type="ChEBI" id="CHEBI:145989"/>
    </ligand>
</feature>
<evidence type="ECO:0000313" key="10">
    <source>
        <dbReference type="Proteomes" id="UP000468687"/>
    </source>
</evidence>
<evidence type="ECO:0000256" key="2">
    <source>
        <dbReference type="ARBA" id="ARBA00009948"/>
    </source>
</evidence>
<feature type="binding site" evidence="7">
    <location>
        <position position="184"/>
    </location>
    <ligand>
        <name>3-phosphoshikimate</name>
        <dbReference type="ChEBI" id="CHEBI:145989"/>
    </ligand>
</feature>
<gene>
    <name evidence="7 9" type="primary">aroA</name>
    <name evidence="9" type="ORF">G3T38_14810</name>
</gene>
<dbReference type="PIRSF" id="PIRSF000505">
    <property type="entry name" value="EPSPS"/>
    <property type="match status" value="1"/>
</dbReference>
<evidence type="ECO:0000256" key="3">
    <source>
        <dbReference type="ARBA" id="ARBA00022605"/>
    </source>
</evidence>
<dbReference type="InterPro" id="IPR001986">
    <property type="entry name" value="Enolpyruvate_Tfrase_dom"/>
</dbReference>
<evidence type="ECO:0000256" key="5">
    <source>
        <dbReference type="ARBA" id="ARBA00023141"/>
    </source>
</evidence>
<feature type="binding site" evidence="7">
    <location>
        <position position="423"/>
    </location>
    <ligand>
        <name>phosphoenolpyruvate</name>
        <dbReference type="ChEBI" id="CHEBI:58702"/>
    </ligand>
</feature>
<evidence type="ECO:0000256" key="1">
    <source>
        <dbReference type="ARBA" id="ARBA00004811"/>
    </source>
</evidence>
<dbReference type="PROSITE" id="PS00104">
    <property type="entry name" value="EPSP_SYNTHASE_1"/>
    <property type="match status" value="1"/>
</dbReference>
<dbReference type="GO" id="GO:0009073">
    <property type="term" value="P:aromatic amino acid family biosynthetic process"/>
    <property type="evidence" value="ECO:0007669"/>
    <property type="project" value="UniProtKB-KW"/>
</dbReference>
<feature type="binding site" evidence="7">
    <location>
        <position position="183"/>
    </location>
    <ligand>
        <name>3-phosphoshikimate</name>
        <dbReference type="ChEBI" id="CHEBI:145989"/>
    </ligand>
</feature>
<protein>
    <recommendedName>
        <fullName evidence="7">3-phosphoshikimate 1-carboxyvinyltransferase</fullName>
        <ecNumber evidence="7">2.5.1.19</ecNumber>
    </recommendedName>
    <alternativeName>
        <fullName evidence="7">5-enolpyruvylshikimate-3-phosphate synthase</fullName>
        <shortName evidence="7">EPSP synthase</shortName>
        <shortName evidence="7">EPSPS</shortName>
    </alternativeName>
</protein>
<accession>A0A6P0HLK1</accession>
<organism evidence="9 10">
    <name type="scientific">Nocardioides zeae</name>
    <dbReference type="NCBI Taxonomy" id="1457234"/>
    <lineage>
        <taxon>Bacteria</taxon>
        <taxon>Bacillati</taxon>
        <taxon>Actinomycetota</taxon>
        <taxon>Actinomycetes</taxon>
        <taxon>Propionibacteriales</taxon>
        <taxon>Nocardioidaceae</taxon>
        <taxon>Nocardioides</taxon>
    </lineage>
</organism>
<comment type="similarity">
    <text evidence="2 7">Belongs to the EPSP synthase family.</text>
</comment>
<dbReference type="EC" id="2.5.1.19" evidence="7"/>
<comment type="caution">
    <text evidence="7">Lacks conserved residue(s) required for the propagation of feature annotation.</text>
</comment>
<dbReference type="Pfam" id="PF00275">
    <property type="entry name" value="EPSP_synthase"/>
    <property type="match status" value="1"/>
</dbReference>
<dbReference type="PANTHER" id="PTHR21090">
    <property type="entry name" value="AROM/DEHYDROQUINATE SYNTHASE"/>
    <property type="match status" value="1"/>
</dbReference>
<dbReference type="InterPro" id="IPR023193">
    <property type="entry name" value="EPSP_synthase_CS"/>
</dbReference>
<evidence type="ECO:0000313" key="9">
    <source>
        <dbReference type="EMBL" id="NEN79548.1"/>
    </source>
</evidence>